<accession>A0A1L5YIN5</accession>
<proteinExistence type="predicted"/>
<sequence length="138" mass="15213">MYLCGYLLSAEFVNLRLTLSSTRSWCLGIVKAASSCFVTPKGDLCELEHGEAFSPADFTTRKRRPFVSHASSRAVYVHALGREHGKLCHTPRLVHDGSIRVRSCSSGCGLDDPVRYRALVESVTRELPLRICPSATDS</sequence>
<evidence type="ECO:0000313" key="1">
    <source>
        <dbReference type="EMBL" id="APP90903.1"/>
    </source>
</evidence>
<name>A0A1L5YIN5_9VIRU</name>
<organism evidence="1">
    <name type="scientific">Soybean yellow common mosaic virus</name>
    <dbReference type="NCBI Taxonomy" id="1080798"/>
    <lineage>
        <taxon>Viruses</taxon>
        <taxon>Riboviria</taxon>
        <taxon>Orthornavirae</taxon>
        <taxon>Pisuviricota</taxon>
        <taxon>Pisoniviricetes</taxon>
        <taxon>Sobelivirales</taxon>
        <taxon>Solemoviridae</taxon>
        <taxon>Sobemovirus</taxon>
        <taxon>Sobemovirus SYCMV</taxon>
    </lineage>
</organism>
<reference evidence="1" key="1">
    <citation type="submission" date="2016-04" db="EMBL/GenBank/DDBJ databases">
        <authorList>
            <person name="Evans L.H."/>
            <person name="Alamgir A."/>
            <person name="Owens N."/>
            <person name="Weber N.D."/>
            <person name="Virtaneva K."/>
            <person name="Barbian K."/>
            <person name="Babar A."/>
            <person name="Rosenke K."/>
        </authorList>
    </citation>
    <scope>NUCLEOTIDE SEQUENCE</scope>
    <source>
        <strain evidence="1">China</strain>
    </source>
</reference>
<protein>
    <submittedName>
        <fullName evidence="1">Px</fullName>
    </submittedName>
</protein>
<dbReference type="EMBL" id="KX096577">
    <property type="protein sequence ID" value="APP90903.1"/>
    <property type="molecule type" value="Genomic_RNA"/>
</dbReference>